<dbReference type="KEGG" id="vsp:VS_1637"/>
<gene>
    <name evidence="5" type="ordered locus">VS_1637</name>
</gene>
<dbReference type="SUPFAM" id="SSF46785">
    <property type="entry name" value="Winged helix' DNA-binding domain"/>
    <property type="match status" value="1"/>
</dbReference>
<evidence type="ECO:0000313" key="6">
    <source>
        <dbReference type="Proteomes" id="UP000009100"/>
    </source>
</evidence>
<organism evidence="5 6">
    <name type="scientific">Vibrio atlanticus (strain LGP32)</name>
    <name type="common">Vibrio splendidus (strain Mel32)</name>
    <dbReference type="NCBI Taxonomy" id="575788"/>
    <lineage>
        <taxon>Bacteria</taxon>
        <taxon>Pseudomonadati</taxon>
        <taxon>Pseudomonadota</taxon>
        <taxon>Gammaproteobacteria</taxon>
        <taxon>Vibrionales</taxon>
        <taxon>Vibrionaceae</taxon>
        <taxon>Vibrio</taxon>
    </lineage>
</organism>
<dbReference type="HOGENOM" id="CLU_083287_11_1_6"/>
<dbReference type="Gene3D" id="1.10.10.10">
    <property type="entry name" value="Winged helix-like DNA-binding domain superfamily/Winged helix DNA-binding domain"/>
    <property type="match status" value="1"/>
</dbReference>
<dbReference type="GO" id="GO:0003700">
    <property type="term" value="F:DNA-binding transcription factor activity"/>
    <property type="evidence" value="ECO:0007669"/>
    <property type="project" value="InterPro"/>
</dbReference>
<keyword evidence="1" id="KW-0805">Transcription regulation</keyword>
<dbReference type="PROSITE" id="PS50995">
    <property type="entry name" value="HTH_MARR_2"/>
    <property type="match status" value="1"/>
</dbReference>
<dbReference type="eggNOG" id="COG1846">
    <property type="taxonomic scope" value="Bacteria"/>
</dbReference>
<keyword evidence="3" id="KW-0804">Transcription</keyword>
<evidence type="ECO:0000259" key="4">
    <source>
        <dbReference type="PROSITE" id="PS50995"/>
    </source>
</evidence>
<evidence type="ECO:0000256" key="3">
    <source>
        <dbReference type="ARBA" id="ARBA00023163"/>
    </source>
</evidence>
<dbReference type="InterPro" id="IPR036388">
    <property type="entry name" value="WH-like_DNA-bd_sf"/>
</dbReference>
<dbReference type="SMART" id="SM00347">
    <property type="entry name" value="HTH_MARR"/>
    <property type="match status" value="1"/>
</dbReference>
<sequence length="181" mass="20625">MGITIQQQLLLNQTVIKPCLNINKCSPSLIRLIILLLKCIQTTMRNIEQLNQILTEFYDKMSSWEQSVVKETGYSLAQVHTIEVLGMHGALRMKELAEKLGITTGTLTVQIEKLVKAELIERHEHPTDRRAIVVALTDEGQKIHVHHNQLHLNLVNELTQDIEEDEKAVLLKCLSKMVKAF</sequence>
<dbReference type="PANTHER" id="PTHR42756">
    <property type="entry name" value="TRANSCRIPTIONAL REGULATOR, MARR"/>
    <property type="match status" value="1"/>
</dbReference>
<dbReference type="InterPro" id="IPR036390">
    <property type="entry name" value="WH_DNA-bd_sf"/>
</dbReference>
<dbReference type="GO" id="GO:0003677">
    <property type="term" value="F:DNA binding"/>
    <property type="evidence" value="ECO:0007669"/>
    <property type="project" value="UniProtKB-KW"/>
</dbReference>
<dbReference type="Proteomes" id="UP000009100">
    <property type="component" value="Chromosome 1"/>
</dbReference>
<name>B7VP73_VIBA3</name>
<dbReference type="AlphaFoldDB" id="B7VP73"/>
<dbReference type="InterPro" id="IPR000835">
    <property type="entry name" value="HTH_MarR-typ"/>
</dbReference>
<dbReference type="PANTHER" id="PTHR42756:SF1">
    <property type="entry name" value="TRANSCRIPTIONAL REPRESSOR OF EMRAB OPERON"/>
    <property type="match status" value="1"/>
</dbReference>
<protein>
    <submittedName>
        <fullName evidence="5">Transcriptional regulator</fullName>
    </submittedName>
</protein>
<evidence type="ECO:0000313" key="5">
    <source>
        <dbReference type="EMBL" id="CAV18822.1"/>
    </source>
</evidence>
<dbReference type="STRING" id="575788.VS_1637"/>
<dbReference type="Pfam" id="PF01047">
    <property type="entry name" value="MarR"/>
    <property type="match status" value="1"/>
</dbReference>
<evidence type="ECO:0000256" key="2">
    <source>
        <dbReference type="ARBA" id="ARBA00023125"/>
    </source>
</evidence>
<keyword evidence="2" id="KW-0238">DNA-binding</keyword>
<evidence type="ECO:0000256" key="1">
    <source>
        <dbReference type="ARBA" id="ARBA00023015"/>
    </source>
</evidence>
<dbReference type="EMBL" id="FM954972">
    <property type="protein sequence ID" value="CAV18822.1"/>
    <property type="molecule type" value="Genomic_DNA"/>
</dbReference>
<dbReference type="PRINTS" id="PR00598">
    <property type="entry name" value="HTHMARR"/>
</dbReference>
<feature type="domain" description="HTH marR-type" evidence="4">
    <location>
        <begin position="40"/>
        <end position="179"/>
    </location>
</feature>
<proteinExistence type="predicted"/>
<accession>B7VP73</accession>
<reference evidence="5 6" key="1">
    <citation type="submission" date="2009-02" db="EMBL/GenBank/DDBJ databases">
        <title>Vibrio splendidus str. LGP32 complete genome.</title>
        <authorList>
            <person name="Mazel D."/>
            <person name="Le Roux F."/>
        </authorList>
    </citation>
    <scope>NUCLEOTIDE SEQUENCE [LARGE SCALE GENOMIC DNA]</scope>
    <source>
        <strain evidence="5 6">LGP32</strain>
    </source>
</reference>